<dbReference type="GO" id="GO:0042407">
    <property type="term" value="P:cristae formation"/>
    <property type="evidence" value="ECO:0007669"/>
    <property type="project" value="InterPro"/>
</dbReference>
<dbReference type="Proteomes" id="UP001194580">
    <property type="component" value="Unassembled WGS sequence"/>
</dbReference>
<feature type="compositionally biased region" description="Low complexity" evidence="2">
    <location>
        <begin position="213"/>
        <end position="230"/>
    </location>
</feature>
<feature type="region of interest" description="Disordered" evidence="2">
    <location>
        <begin position="204"/>
        <end position="230"/>
    </location>
</feature>
<protein>
    <recommendedName>
        <fullName evidence="1">MICOS complex subunit</fullName>
    </recommendedName>
</protein>
<comment type="function">
    <text evidence="1">Component of the MICOS complex, a large protein complex of the mitochondrial inner membrane that plays crucial roles in the maintenance of crista junctions, inner membrane architecture, and formation of contact sites to the outer membrane.</text>
</comment>
<evidence type="ECO:0000313" key="4">
    <source>
        <dbReference type="Proteomes" id="UP001194580"/>
    </source>
</evidence>
<evidence type="ECO:0000256" key="1">
    <source>
        <dbReference type="RuleBase" id="RU363021"/>
    </source>
</evidence>
<comment type="subcellular location">
    <subcellularLocation>
        <location evidence="1">Mitochondrion inner membrane</location>
    </subcellularLocation>
</comment>
<keyword evidence="1" id="KW-0496">Mitochondrion</keyword>
<organism evidence="3 4">
    <name type="scientific">Linnemannia exigua</name>
    <dbReference type="NCBI Taxonomy" id="604196"/>
    <lineage>
        <taxon>Eukaryota</taxon>
        <taxon>Fungi</taxon>
        <taxon>Fungi incertae sedis</taxon>
        <taxon>Mucoromycota</taxon>
        <taxon>Mortierellomycotina</taxon>
        <taxon>Mortierellomycetes</taxon>
        <taxon>Mortierellales</taxon>
        <taxon>Mortierellaceae</taxon>
        <taxon>Linnemannia</taxon>
    </lineage>
</organism>
<sequence>MGLTDDAYRKYKADQEPLMPGVAYAGAAAVAGSILVNRVPSASVKILTPLALAAITGSYFMPAHYDQMKHTWLPLKVSHSGETASTTDSLRDLKRSTESTTFDLGHKTIDTVEDIARQTQASWDDIKRKSENLAEAYKEAGQDHVNKAVEKSVNEAKSWLDGQRAEADRLLHETASIITAKVGSDHNKFHNDLTQNAKESAFYKETTSHEQPSSSRWSWWSGGSTAEKPITTTSTKTTITTETTPTTQRPRRLSVDKTVASAAIKQHDVVVNRAALLGMNAEETARKVHENVVDASMPRERQSRHEKHPIEISRRASQSDFNDGKYIVKVTGAENEIPERVGGRFSAIKKDLHHGLQNIEKRAHMIYDGVEHIEHKLNRQIQKNLQDEADFWHQQEMKEQARNARGSDRAM</sequence>
<comment type="caution">
    <text evidence="3">The sequence shown here is derived from an EMBL/GenBank/DDBJ whole genome shotgun (WGS) entry which is preliminary data.</text>
</comment>
<comment type="subunit">
    <text evidence="1">Component of the mitochondrial contact site and cristae organizing system (MICOS) complex.</text>
</comment>
<dbReference type="Pfam" id="PF09769">
    <property type="entry name" value="ApoO"/>
    <property type="match status" value="1"/>
</dbReference>
<dbReference type="GO" id="GO:0061617">
    <property type="term" value="C:MICOS complex"/>
    <property type="evidence" value="ECO:0007669"/>
    <property type="project" value="UniProtKB-UniRule"/>
</dbReference>
<keyword evidence="1" id="KW-0472">Membrane</keyword>
<keyword evidence="4" id="KW-1185">Reference proteome</keyword>
<evidence type="ECO:0000256" key="2">
    <source>
        <dbReference type="SAM" id="MobiDB-lite"/>
    </source>
</evidence>
<dbReference type="InterPro" id="IPR019166">
    <property type="entry name" value="MIC26/MIC27"/>
</dbReference>
<name>A0AAD4DEG7_9FUNG</name>
<dbReference type="EMBL" id="JAAAIL010000458">
    <property type="protein sequence ID" value="KAG0275604.1"/>
    <property type="molecule type" value="Genomic_DNA"/>
</dbReference>
<accession>A0AAD4DEG7</accession>
<proteinExistence type="predicted"/>
<keyword evidence="1" id="KW-0999">Mitochondrion inner membrane</keyword>
<evidence type="ECO:0000313" key="3">
    <source>
        <dbReference type="EMBL" id="KAG0275604.1"/>
    </source>
</evidence>
<dbReference type="AlphaFoldDB" id="A0AAD4DEG7"/>
<reference evidence="3" key="1">
    <citation type="journal article" date="2020" name="Fungal Divers.">
        <title>Resolving the Mortierellaceae phylogeny through synthesis of multi-gene phylogenetics and phylogenomics.</title>
        <authorList>
            <person name="Vandepol N."/>
            <person name="Liber J."/>
            <person name="Desiro A."/>
            <person name="Na H."/>
            <person name="Kennedy M."/>
            <person name="Barry K."/>
            <person name="Grigoriev I.V."/>
            <person name="Miller A.N."/>
            <person name="O'Donnell K."/>
            <person name="Stajich J.E."/>
            <person name="Bonito G."/>
        </authorList>
    </citation>
    <scope>NUCLEOTIDE SEQUENCE</scope>
    <source>
        <strain evidence="3">NRRL 28262</strain>
    </source>
</reference>
<gene>
    <name evidence="3" type="ORF">BGZ95_008573</name>
</gene>